<evidence type="ECO:0000313" key="3">
    <source>
        <dbReference type="EMBL" id="GEU47904.1"/>
    </source>
</evidence>
<feature type="region of interest" description="Disordered" evidence="2">
    <location>
        <begin position="468"/>
        <end position="506"/>
    </location>
</feature>
<evidence type="ECO:0000256" key="1">
    <source>
        <dbReference type="SAM" id="Coils"/>
    </source>
</evidence>
<dbReference type="AlphaFoldDB" id="A0A6L2KJ54"/>
<sequence>MATLTPPELGPPAILAIIDMTPYNITEELVRSRLQLADDGGIADLTILEIYSGMDNLGYVTEGKLTFFKNKFSPQWRFLVHTLLHCLSTKSRSWDQFGDGAEVAEQAIPHPMPAPDQSSAHLPTPSKPQTSDLVAPVLDHDHSSDPHETDAGSFPTMEDAPLGGDFHTSPLRSSHAPPTGQPLGGEEDPITLTALSSVVLTLVQKVHSLEAELHDHKRLFKDVVGKLVKKVKTLEVKLKTKKRKLVVSDSDQQDSDTQHVDLDALCALANAAVAVDSDIPSGSNLKILTASPCAPTAVPLATSGVPTGASAVPPATYAVSPGASIVPPSDLAVPPGDSTVPAGKSPMVEEYIPVKARTFKQMEEDRLGDEAAKRLHDEEMAQMERERAEVQRKRQQEVLDSAMYYNEFDWLNISAQVEDNASLSKTLLDDDVFEDNFLARMVALIKKKRQALAEQLFKESKVQSHSQIQAFSRTLKRPGPVLDEPSTKRPKSPEAPTPSMPAVPISPVVSLLPSSRTRRKSLGRKHMHNPKSTLLKLDIYAPAQTFLKVVVNEDSDDEDSDDEVWFAVVGWEVLPTPLGEINALYRIDGSTKHFATLRQILHIVDRQDLMKLYGLVVQYYKSHHVAGAGMLFWEDLQVLFDSQAGGKGSCVWQNQHLWEIRSWRLYILSNVHVLETMSGEVLSMFTDVSYPLSIKLMERMLMHKLEINSNIMGNDLTTAEQLIQFIKNQLVTAHASSV</sequence>
<keyword evidence="1" id="KW-0175">Coiled coil</keyword>
<feature type="compositionally biased region" description="Basic and acidic residues" evidence="2">
    <location>
        <begin position="138"/>
        <end position="150"/>
    </location>
</feature>
<name>A0A6L2KJ54_TANCI</name>
<evidence type="ECO:0000256" key="2">
    <source>
        <dbReference type="SAM" id="MobiDB-lite"/>
    </source>
</evidence>
<comment type="caution">
    <text evidence="3">The sequence shown here is derived from an EMBL/GenBank/DDBJ whole genome shotgun (WGS) entry which is preliminary data.</text>
</comment>
<feature type="region of interest" description="Disordered" evidence="2">
    <location>
        <begin position="109"/>
        <end position="188"/>
    </location>
</feature>
<accession>A0A6L2KJ54</accession>
<organism evidence="3">
    <name type="scientific">Tanacetum cinerariifolium</name>
    <name type="common">Dalmatian daisy</name>
    <name type="synonym">Chrysanthemum cinerariifolium</name>
    <dbReference type="NCBI Taxonomy" id="118510"/>
    <lineage>
        <taxon>Eukaryota</taxon>
        <taxon>Viridiplantae</taxon>
        <taxon>Streptophyta</taxon>
        <taxon>Embryophyta</taxon>
        <taxon>Tracheophyta</taxon>
        <taxon>Spermatophyta</taxon>
        <taxon>Magnoliopsida</taxon>
        <taxon>eudicotyledons</taxon>
        <taxon>Gunneridae</taxon>
        <taxon>Pentapetalae</taxon>
        <taxon>asterids</taxon>
        <taxon>campanulids</taxon>
        <taxon>Asterales</taxon>
        <taxon>Asteraceae</taxon>
        <taxon>Asteroideae</taxon>
        <taxon>Anthemideae</taxon>
        <taxon>Anthemidinae</taxon>
        <taxon>Tanacetum</taxon>
    </lineage>
</organism>
<reference evidence="3" key="1">
    <citation type="journal article" date="2019" name="Sci. Rep.">
        <title>Draft genome of Tanacetum cinerariifolium, the natural source of mosquito coil.</title>
        <authorList>
            <person name="Yamashiro T."/>
            <person name="Shiraishi A."/>
            <person name="Satake H."/>
            <person name="Nakayama K."/>
        </authorList>
    </citation>
    <scope>NUCLEOTIDE SEQUENCE</scope>
</reference>
<feature type="compositionally biased region" description="Polar residues" evidence="2">
    <location>
        <begin position="116"/>
        <end position="132"/>
    </location>
</feature>
<dbReference type="EMBL" id="BKCJ010002341">
    <property type="protein sequence ID" value="GEU47904.1"/>
    <property type="molecule type" value="Genomic_DNA"/>
</dbReference>
<proteinExistence type="predicted"/>
<protein>
    <submittedName>
        <fullName evidence="3">Ribonuclease H-like domain-containing protein</fullName>
    </submittedName>
</protein>
<gene>
    <name evidence="3" type="ORF">Tci_019882</name>
</gene>
<feature type="coiled-coil region" evidence="1">
    <location>
        <begin position="373"/>
        <end position="400"/>
    </location>
</feature>